<proteinExistence type="predicted"/>
<dbReference type="KEGG" id="rme:Rmet_6422"/>
<dbReference type="EMBL" id="CP000352">
    <property type="protein sequence ID" value="ADC45040.1"/>
    <property type="molecule type" value="Genomic_DNA"/>
</dbReference>
<dbReference type="Proteomes" id="UP000002429">
    <property type="component" value="Chromosome"/>
</dbReference>
<dbReference type="STRING" id="266264.Rmet_6422"/>
<gene>
    <name evidence="2" type="ordered locus">Rmet_6422</name>
</gene>
<feature type="region of interest" description="Disordered" evidence="1">
    <location>
        <begin position="1"/>
        <end position="26"/>
    </location>
</feature>
<keyword evidence="3" id="KW-1185">Reference proteome</keyword>
<name>D3DXM0_CUPMC</name>
<dbReference type="HOGENOM" id="CLU_2772942_0_0_4"/>
<dbReference type="AlphaFoldDB" id="D3DXM0"/>
<evidence type="ECO:0000313" key="3">
    <source>
        <dbReference type="Proteomes" id="UP000002429"/>
    </source>
</evidence>
<accession>D3DXM0</accession>
<sequence length="69" mass="7660">MAAFDAPGRAPRSGNARKIAGATLPRDLARGKPRKYAVSAVRIAARRRLSTFVRDRTVDRLWKARGKAR</sequence>
<organism evidence="2 3">
    <name type="scientific">Cupriavidus metallidurans (strain ATCC 43123 / DSM 2839 / NBRC 102507 / CH34)</name>
    <name type="common">Ralstonia metallidurans</name>
    <dbReference type="NCBI Taxonomy" id="266264"/>
    <lineage>
        <taxon>Bacteria</taxon>
        <taxon>Pseudomonadati</taxon>
        <taxon>Pseudomonadota</taxon>
        <taxon>Betaproteobacteria</taxon>
        <taxon>Burkholderiales</taxon>
        <taxon>Burkholderiaceae</taxon>
        <taxon>Cupriavidus</taxon>
    </lineage>
</organism>
<evidence type="ECO:0000313" key="2">
    <source>
        <dbReference type="EMBL" id="ADC45040.1"/>
    </source>
</evidence>
<evidence type="ECO:0000256" key="1">
    <source>
        <dbReference type="SAM" id="MobiDB-lite"/>
    </source>
</evidence>
<reference evidence="3" key="1">
    <citation type="journal article" date="2010" name="PLoS ONE">
        <title>The complete genome sequence of Cupriavidus metallidurans strain CH34, a master survivalist in harsh and anthropogenic environments.</title>
        <authorList>
            <person name="Janssen P.J."/>
            <person name="Van Houdt R."/>
            <person name="Moors H."/>
            <person name="Monsieurs P."/>
            <person name="Morin N."/>
            <person name="Michaux A."/>
            <person name="Benotmane M.A."/>
            <person name="Leys N."/>
            <person name="Vallaeys T."/>
            <person name="Lapidus A."/>
            <person name="Monchy S."/>
            <person name="Medigue C."/>
            <person name="Taghavi S."/>
            <person name="McCorkle S."/>
            <person name="Dunn J."/>
            <person name="van der Lelie D."/>
            <person name="Mergeay M."/>
        </authorList>
    </citation>
    <scope>NUCLEOTIDE SEQUENCE [LARGE SCALE GENOMIC DNA]</scope>
    <source>
        <strain evidence="3">ATCC 43123 / DSM 2839 / NBRC 102507 / CH34</strain>
    </source>
</reference>
<protein>
    <submittedName>
        <fullName evidence="2">Uncharacterized protein</fullName>
    </submittedName>
</protein>